<dbReference type="GO" id="GO:0005886">
    <property type="term" value="C:plasma membrane"/>
    <property type="evidence" value="ECO:0007669"/>
    <property type="project" value="TreeGrafter"/>
</dbReference>
<dbReference type="RefSeq" id="WP_153421200.1">
    <property type="nucleotide sequence ID" value="NZ_WFLM01000005.1"/>
</dbReference>
<feature type="transmembrane region" description="Helical" evidence="1">
    <location>
        <begin position="848"/>
        <end position="864"/>
    </location>
</feature>
<organism evidence="2 3">
    <name type="scientific">Silvanigrella paludirubra</name>
    <dbReference type="NCBI Taxonomy" id="2499159"/>
    <lineage>
        <taxon>Bacteria</taxon>
        <taxon>Pseudomonadati</taxon>
        <taxon>Bdellovibrionota</taxon>
        <taxon>Oligoflexia</taxon>
        <taxon>Silvanigrellales</taxon>
        <taxon>Silvanigrellaceae</taxon>
        <taxon>Silvanigrella</taxon>
    </lineage>
</organism>
<accession>A0A6N6VSF8</accession>
<evidence type="ECO:0000313" key="3">
    <source>
        <dbReference type="Proteomes" id="UP000437748"/>
    </source>
</evidence>
<dbReference type="InterPro" id="IPR001036">
    <property type="entry name" value="Acrflvin-R"/>
</dbReference>
<feature type="transmembrane region" description="Helical" evidence="1">
    <location>
        <begin position="901"/>
        <end position="924"/>
    </location>
</feature>
<feature type="transmembrane region" description="Helical" evidence="1">
    <location>
        <begin position="12"/>
        <end position="29"/>
    </location>
</feature>
<dbReference type="SUPFAM" id="SSF82693">
    <property type="entry name" value="Multidrug efflux transporter AcrB pore domain, PN1, PN2, PC1 and PC2 subdomains"/>
    <property type="match status" value="3"/>
</dbReference>
<keyword evidence="3" id="KW-1185">Reference proteome</keyword>
<dbReference type="SUPFAM" id="SSF82866">
    <property type="entry name" value="Multidrug efflux transporter AcrB transmembrane domain"/>
    <property type="match status" value="2"/>
</dbReference>
<evidence type="ECO:0008006" key="4">
    <source>
        <dbReference type="Google" id="ProtNLM"/>
    </source>
</evidence>
<dbReference type="GO" id="GO:0042910">
    <property type="term" value="F:xenobiotic transmembrane transporter activity"/>
    <property type="evidence" value="ECO:0007669"/>
    <property type="project" value="TreeGrafter"/>
</dbReference>
<keyword evidence="1" id="KW-0472">Membrane</keyword>
<dbReference type="OrthoDB" id="5287126at2"/>
<dbReference type="SUPFAM" id="SSF82714">
    <property type="entry name" value="Multidrug efflux transporter AcrB TolC docking domain, DN and DC subdomains"/>
    <property type="match status" value="2"/>
</dbReference>
<proteinExistence type="predicted"/>
<dbReference type="InterPro" id="IPR027463">
    <property type="entry name" value="AcrB_DN_DC_subdom"/>
</dbReference>
<evidence type="ECO:0000313" key="2">
    <source>
        <dbReference type="EMBL" id="KAB8036785.1"/>
    </source>
</evidence>
<dbReference type="Gene3D" id="3.30.70.1430">
    <property type="entry name" value="Multidrug efflux transporter AcrB pore domain"/>
    <property type="match status" value="2"/>
</dbReference>
<feature type="transmembrane region" description="Helical" evidence="1">
    <location>
        <begin position="363"/>
        <end position="387"/>
    </location>
</feature>
<name>A0A6N6VSF8_9BACT</name>
<keyword evidence="1" id="KW-0812">Transmembrane</keyword>
<dbReference type="Gene3D" id="3.30.70.1440">
    <property type="entry name" value="Multidrug efflux transporter AcrB pore domain"/>
    <property type="match status" value="1"/>
</dbReference>
<comment type="caution">
    <text evidence="2">The sequence shown here is derived from an EMBL/GenBank/DDBJ whole genome shotgun (WGS) entry which is preliminary data.</text>
</comment>
<gene>
    <name evidence="2" type="ORF">GCL60_13150</name>
</gene>
<feature type="transmembrane region" description="Helical" evidence="1">
    <location>
        <begin position="978"/>
        <end position="1004"/>
    </location>
</feature>
<dbReference type="AlphaFoldDB" id="A0A6N6VSF8"/>
<feature type="transmembrane region" description="Helical" evidence="1">
    <location>
        <begin position="393"/>
        <end position="413"/>
    </location>
</feature>
<evidence type="ECO:0000256" key="1">
    <source>
        <dbReference type="SAM" id="Phobius"/>
    </source>
</evidence>
<feature type="transmembrane region" description="Helical" evidence="1">
    <location>
        <begin position="434"/>
        <end position="454"/>
    </location>
</feature>
<feature type="transmembrane region" description="Helical" evidence="1">
    <location>
        <begin position="336"/>
        <end position="356"/>
    </location>
</feature>
<dbReference type="PRINTS" id="PR00702">
    <property type="entry name" value="ACRIFLAVINRP"/>
</dbReference>
<dbReference type="Gene3D" id="3.30.70.1320">
    <property type="entry name" value="Multidrug efflux transporter AcrB pore domain like"/>
    <property type="match status" value="1"/>
</dbReference>
<dbReference type="EMBL" id="WFLM01000005">
    <property type="protein sequence ID" value="KAB8036785.1"/>
    <property type="molecule type" value="Genomic_DNA"/>
</dbReference>
<feature type="transmembrane region" description="Helical" evidence="1">
    <location>
        <begin position="871"/>
        <end position="895"/>
    </location>
</feature>
<dbReference type="Gene3D" id="3.30.2090.10">
    <property type="entry name" value="Multidrug efflux transporter AcrB TolC docking domain, DN and DC subdomains"/>
    <property type="match status" value="2"/>
</dbReference>
<protein>
    <recommendedName>
        <fullName evidence="4">MMPL family transporter</fullName>
    </recommendedName>
</protein>
<sequence length="1018" mass="112015">MLLSNVSIKRPIFAGMMNLLIIIIGLLAYQKIGVDNQPKVDLPIVNIKVQVAGATPKYIEQNVLNPIESALRSIEGIDTIDSTASNGSVNIRVTFVLSENINVAVNNIRNAMTSVTGKKNWPSNALTPVVKPVDQNASSILQIALSSKTINFGIGNLSEYINSIFVPNISQVKGVGDIGIAGLRLPEFDISFDNDKLDSLGLTAYNVINQIKSQIVTVPGGQVKNEKLAYNINSTTLPNSINEVANIPILTTAGVIIRLDELAVIKDTIQEQTTYGESDGKPAIIVYVSKSSDANTVEVANNSKKLINNLSLSVKDKIDIRIVNDTSRFISGSMNAVNFDIILGAILTILIVYLFLQDWKSTFISSIAIPTSVLGTIGLIHLLGFTLNSMTTLALSLSIGIIVDDAIVVIENIHRHILLGKSARVATYDAMKEIGIPAIAITFAIIAVFMPVAFMEGKIGRYFYEFAITVSASVLISLFVAFTLSPMLGSRILNKHDSEKKKNFILEKFESIFIYWENLYSKLIIVTLKNRLVTITMGFFVLILSLILLHFVPTNFTPKMDTSYFAISMQLAPNTSIPETTIRSQEIANWLRKYPGIKNVFFRLTDQNDSVFIVNLVDPIERNFTQQKLEKRIRSELKKFIKNPDEIITLGRPGKSQQPIQVILTNPNSQDLEKYALELQKYLKTIDGVEDIISDTPPPADEIKVVPNFVMANSLNVTSDAIATTLSYLFYGENVGSFNRNSDTFDIVAKVNDKQALTPNDILSVTVPGKNNTPIPLNSIAKISLDKQNSVIQHHNGIQEYTVLADYTGNDLGKVLKQIESYLNQNRMLGLSYDFSGDSKDLKDTNTAVIQTLLLSLLFAYMVLCSQFESFITPFVILLSVPLAFSGAFIALLILNQPMSLYAMVGLILLTGLVKKNAILLLDFTEQLIQEGKNVNLALQIAGKTRLRPILMTTFAMIFGMLPMAFGSDLGHEQRSPMGVAVIGGLISSTILTLLVIPCVFSIFKEAKMILSYKPSKK</sequence>
<feature type="transmembrane region" description="Helical" evidence="1">
    <location>
        <begin position="466"/>
        <end position="488"/>
    </location>
</feature>
<dbReference type="PANTHER" id="PTHR32063:SF0">
    <property type="entry name" value="SWARMING MOTILITY PROTEIN SWRC"/>
    <property type="match status" value="1"/>
</dbReference>
<feature type="transmembrane region" description="Helical" evidence="1">
    <location>
        <begin position="532"/>
        <end position="552"/>
    </location>
</feature>
<dbReference type="Pfam" id="PF00873">
    <property type="entry name" value="ACR_tran"/>
    <property type="match status" value="1"/>
</dbReference>
<dbReference type="PANTHER" id="PTHR32063">
    <property type="match status" value="1"/>
</dbReference>
<reference evidence="2 3" key="1">
    <citation type="submission" date="2019-10" db="EMBL/GenBank/DDBJ databases">
        <title>New species of Slilvanegrellaceae.</title>
        <authorList>
            <person name="Pitt A."/>
            <person name="Hahn M.W."/>
        </authorList>
    </citation>
    <scope>NUCLEOTIDE SEQUENCE [LARGE SCALE GENOMIC DNA]</scope>
    <source>
        <strain evidence="2 3">SP-Ram-0.45-NSY-1</strain>
    </source>
</reference>
<keyword evidence="1" id="KW-1133">Transmembrane helix</keyword>
<feature type="transmembrane region" description="Helical" evidence="1">
    <location>
        <begin position="945"/>
        <end position="966"/>
    </location>
</feature>
<dbReference type="Gene3D" id="1.20.1640.10">
    <property type="entry name" value="Multidrug efflux transporter AcrB transmembrane domain"/>
    <property type="match status" value="2"/>
</dbReference>
<dbReference type="Proteomes" id="UP000437748">
    <property type="component" value="Unassembled WGS sequence"/>
</dbReference>